<keyword evidence="2" id="KW-1185">Reference proteome</keyword>
<evidence type="ECO:0000313" key="1">
    <source>
        <dbReference type="EMBL" id="KKY30898.1"/>
    </source>
</evidence>
<dbReference type="OrthoDB" id="5422863at2759"/>
<dbReference type="Proteomes" id="UP000034680">
    <property type="component" value="Unassembled WGS sequence"/>
</dbReference>
<gene>
    <name evidence="1" type="ORF">UCDDA912_g09156</name>
</gene>
<reference evidence="1 2" key="2">
    <citation type="submission" date="2015-05" db="EMBL/GenBank/DDBJ databases">
        <authorList>
            <person name="Morales-Cruz A."/>
            <person name="Amrine K.C."/>
            <person name="Cantu D."/>
        </authorList>
    </citation>
    <scope>NUCLEOTIDE SEQUENCE [LARGE SCALE GENOMIC DNA]</scope>
    <source>
        <strain evidence="1">DA912</strain>
    </source>
</reference>
<accession>A0A0G2H6U7</accession>
<dbReference type="EMBL" id="LCUC01000434">
    <property type="protein sequence ID" value="KKY30898.1"/>
    <property type="molecule type" value="Genomic_DNA"/>
</dbReference>
<name>A0A0G2H6U7_9PEZI</name>
<organism evidence="1 2">
    <name type="scientific">Diaporthe ampelina</name>
    <dbReference type="NCBI Taxonomy" id="1214573"/>
    <lineage>
        <taxon>Eukaryota</taxon>
        <taxon>Fungi</taxon>
        <taxon>Dikarya</taxon>
        <taxon>Ascomycota</taxon>
        <taxon>Pezizomycotina</taxon>
        <taxon>Sordariomycetes</taxon>
        <taxon>Sordariomycetidae</taxon>
        <taxon>Diaporthales</taxon>
        <taxon>Diaporthaceae</taxon>
        <taxon>Diaporthe</taxon>
    </lineage>
</organism>
<protein>
    <submittedName>
        <fullName evidence="1">Uncharacterized protein</fullName>
    </submittedName>
</protein>
<sequence length="130" mass="14438">MVAPPYQAALEPVYDAALLRDLRRIEAAVPPDDLAVHWDCTIEFAILEGVEHPAFRPWFAAKGGDAKAVRAHFDEALVRLGRAVGGTAELGYHLCYDDLGHRHFCCRQNAIREVRSFANVPLGCELGRQQ</sequence>
<reference evidence="1 2" key="1">
    <citation type="submission" date="2015-05" db="EMBL/GenBank/DDBJ databases">
        <title>Distinctive expansion of gene families associated with plant cell wall degradation and secondary metabolism in the genomes of grapevine trunk pathogens.</title>
        <authorList>
            <person name="Lawrence D.P."/>
            <person name="Travadon R."/>
            <person name="Rolshausen P.E."/>
            <person name="Baumgartner K."/>
        </authorList>
    </citation>
    <scope>NUCLEOTIDE SEQUENCE [LARGE SCALE GENOMIC DNA]</scope>
    <source>
        <strain evidence="1">DA912</strain>
    </source>
</reference>
<comment type="caution">
    <text evidence="1">The sequence shown here is derived from an EMBL/GenBank/DDBJ whole genome shotgun (WGS) entry which is preliminary data.</text>
</comment>
<dbReference type="AlphaFoldDB" id="A0A0G2H6U7"/>
<proteinExistence type="predicted"/>
<evidence type="ECO:0000313" key="2">
    <source>
        <dbReference type="Proteomes" id="UP000034680"/>
    </source>
</evidence>